<accession>R0HK60</accession>
<dbReference type="InterPro" id="IPR022893">
    <property type="entry name" value="Shikimate_DH_fam"/>
</dbReference>
<dbReference type="SUPFAM" id="SSF53223">
    <property type="entry name" value="Aminoacid dehydrogenase-like, N-terminal domain"/>
    <property type="match status" value="1"/>
</dbReference>
<dbReference type="InterPro" id="IPR006151">
    <property type="entry name" value="Shikm_DH/Glu-tRNA_Rdtase"/>
</dbReference>
<dbReference type="PANTHER" id="PTHR21089:SF1">
    <property type="entry name" value="BIFUNCTIONAL 3-DEHYDROQUINATE DEHYDRATASE_SHIKIMATE DEHYDROGENASE, CHLOROPLASTIC"/>
    <property type="match status" value="1"/>
</dbReference>
<dbReference type="GO" id="GO:0019632">
    <property type="term" value="P:shikimate metabolic process"/>
    <property type="evidence" value="ECO:0007669"/>
    <property type="project" value="InterPro"/>
</dbReference>
<dbReference type="Pfam" id="PF01487">
    <property type="entry name" value="DHquinase_I"/>
    <property type="match status" value="1"/>
</dbReference>
<evidence type="ECO:0000256" key="3">
    <source>
        <dbReference type="ARBA" id="ARBA00022857"/>
    </source>
</evidence>
<dbReference type="NCBIfam" id="TIGR00507">
    <property type="entry name" value="aroE"/>
    <property type="match status" value="1"/>
</dbReference>
<evidence type="ECO:0000259" key="7">
    <source>
        <dbReference type="Pfam" id="PF08501"/>
    </source>
</evidence>
<keyword evidence="4" id="KW-0560">Oxidoreductase</keyword>
<dbReference type="InterPro" id="IPR013785">
    <property type="entry name" value="Aldolase_TIM"/>
</dbReference>
<dbReference type="InterPro" id="IPR041121">
    <property type="entry name" value="SDH_C"/>
</dbReference>
<dbReference type="PANTHER" id="PTHR21089">
    <property type="entry name" value="SHIKIMATE DEHYDROGENASE"/>
    <property type="match status" value="1"/>
</dbReference>
<evidence type="ECO:0000313" key="10">
    <source>
        <dbReference type="Proteomes" id="UP000029121"/>
    </source>
</evidence>
<feature type="domain" description="Quinate/shikimate 5-dehydrogenase/glutamyl-tRNA reductase" evidence="6">
    <location>
        <begin position="381"/>
        <end position="453"/>
    </location>
</feature>
<dbReference type="EMBL" id="KB870807">
    <property type="protein sequence ID" value="EOA30069.1"/>
    <property type="molecule type" value="Genomic_DNA"/>
</dbReference>
<protein>
    <recommendedName>
        <fullName evidence="1">shikimate dehydrogenase (NADP(+))</fullName>
        <ecNumber evidence="1">1.1.1.25</ecNumber>
    </recommendedName>
</protein>
<dbReference type="Pfam" id="PF01488">
    <property type="entry name" value="Shikimate_DH"/>
    <property type="match status" value="1"/>
</dbReference>
<dbReference type="AlphaFoldDB" id="R0HK60"/>
<dbReference type="CDD" id="cd00502">
    <property type="entry name" value="DHQase_I"/>
    <property type="match status" value="1"/>
</dbReference>
<dbReference type="GO" id="GO:0050661">
    <property type="term" value="F:NADP binding"/>
    <property type="evidence" value="ECO:0007669"/>
    <property type="project" value="InterPro"/>
</dbReference>
<dbReference type="GO" id="GO:0008652">
    <property type="term" value="P:amino acid biosynthetic process"/>
    <property type="evidence" value="ECO:0007669"/>
    <property type="project" value="UniProtKB-KW"/>
</dbReference>
<dbReference type="InterPro" id="IPR011342">
    <property type="entry name" value="Shikimate_DH"/>
</dbReference>
<evidence type="ECO:0000313" key="9">
    <source>
        <dbReference type="EMBL" id="EOA30069.1"/>
    </source>
</evidence>
<dbReference type="Gene3D" id="3.40.50.10860">
    <property type="entry name" value="Leucine Dehydrogenase, chain A, domain 1"/>
    <property type="match status" value="1"/>
</dbReference>
<dbReference type="InterPro" id="IPR013708">
    <property type="entry name" value="Shikimate_DH-bd_N"/>
</dbReference>
<feature type="domain" description="Shikimate dehydrogenase substrate binding N-terminal" evidence="7">
    <location>
        <begin position="258"/>
        <end position="338"/>
    </location>
</feature>
<feature type="domain" description="SDH C-terminal" evidence="8">
    <location>
        <begin position="502"/>
        <end position="529"/>
    </location>
</feature>
<dbReference type="EC" id="1.1.1.25" evidence="1"/>
<dbReference type="STRING" id="81985.R0HK60"/>
<dbReference type="InterPro" id="IPR001381">
    <property type="entry name" value="DHquinase_I"/>
</dbReference>
<dbReference type="SUPFAM" id="SSF51735">
    <property type="entry name" value="NAD(P)-binding Rossmann-fold domains"/>
    <property type="match status" value="1"/>
</dbReference>
<evidence type="ECO:0000256" key="4">
    <source>
        <dbReference type="ARBA" id="ARBA00023002"/>
    </source>
</evidence>
<dbReference type="CDD" id="cd01065">
    <property type="entry name" value="NAD_bind_Shikimate_DH"/>
    <property type="match status" value="1"/>
</dbReference>
<dbReference type="Gene3D" id="3.40.50.720">
    <property type="entry name" value="NAD(P)-binding Rossmann-like Domain"/>
    <property type="match status" value="1"/>
</dbReference>
<keyword evidence="5" id="KW-0057">Aromatic amino acid biosynthesis</keyword>
<dbReference type="FunFam" id="3.40.50.720:FF:000172">
    <property type="entry name" value="Bifunctional 3-dehydroquinate dehydratase/shikimate dehydrogenase, chloroplastic"/>
    <property type="match status" value="1"/>
</dbReference>
<evidence type="ECO:0000256" key="5">
    <source>
        <dbReference type="ARBA" id="ARBA00023141"/>
    </source>
</evidence>
<reference evidence="10" key="1">
    <citation type="journal article" date="2013" name="Nat. Genet.">
        <title>The Capsella rubella genome and the genomic consequences of rapid mating system evolution.</title>
        <authorList>
            <person name="Slotte T."/>
            <person name="Hazzouri K.M."/>
            <person name="Agren J.A."/>
            <person name="Koenig D."/>
            <person name="Maumus F."/>
            <person name="Guo Y.L."/>
            <person name="Steige K."/>
            <person name="Platts A.E."/>
            <person name="Escobar J.S."/>
            <person name="Newman L.K."/>
            <person name="Wang W."/>
            <person name="Mandakova T."/>
            <person name="Vello E."/>
            <person name="Smith L.M."/>
            <person name="Henz S.R."/>
            <person name="Steffen J."/>
            <person name="Takuno S."/>
            <person name="Brandvain Y."/>
            <person name="Coop G."/>
            <person name="Andolfatto P."/>
            <person name="Hu T.T."/>
            <person name="Blanchette M."/>
            <person name="Clark R.M."/>
            <person name="Quesneville H."/>
            <person name="Nordborg M."/>
            <person name="Gaut B.S."/>
            <person name="Lysak M.A."/>
            <person name="Jenkins J."/>
            <person name="Grimwood J."/>
            <person name="Chapman J."/>
            <person name="Prochnik S."/>
            <person name="Shu S."/>
            <person name="Rokhsar D."/>
            <person name="Schmutz J."/>
            <person name="Weigel D."/>
            <person name="Wright S.I."/>
        </authorList>
    </citation>
    <scope>NUCLEOTIDE SEQUENCE [LARGE SCALE GENOMIC DNA]</scope>
    <source>
        <strain evidence="10">cv. Monte Gargano</strain>
    </source>
</reference>
<evidence type="ECO:0000259" key="6">
    <source>
        <dbReference type="Pfam" id="PF01488"/>
    </source>
</evidence>
<dbReference type="GO" id="GO:0009073">
    <property type="term" value="P:aromatic amino acid family biosynthetic process"/>
    <property type="evidence" value="ECO:0007669"/>
    <property type="project" value="UniProtKB-KW"/>
</dbReference>
<dbReference type="Pfam" id="PF08501">
    <property type="entry name" value="Shikimate_dh_N"/>
    <property type="match status" value="1"/>
</dbReference>
<evidence type="ECO:0000259" key="8">
    <source>
        <dbReference type="Pfam" id="PF18317"/>
    </source>
</evidence>
<dbReference type="UniPathway" id="UPA00053">
    <property type="reaction ID" value="UER00087"/>
</dbReference>
<dbReference type="HAMAP" id="MF_00214">
    <property type="entry name" value="AroD"/>
    <property type="match status" value="1"/>
</dbReference>
<keyword evidence="10" id="KW-1185">Reference proteome</keyword>
<dbReference type="Gene3D" id="3.20.20.70">
    <property type="entry name" value="Aldolase class I"/>
    <property type="match status" value="1"/>
</dbReference>
<dbReference type="FunFam" id="3.20.20.70:FF:000142">
    <property type="entry name" value="bifunctional 3-dehydroquinate dehydratase/shikimate dehydrogenase, chloroplastic"/>
    <property type="match status" value="1"/>
</dbReference>
<gene>
    <name evidence="9" type="ORF">CARUB_v10013176mg</name>
</gene>
<dbReference type="NCBIfam" id="TIGR01093">
    <property type="entry name" value="aroD"/>
    <property type="match status" value="1"/>
</dbReference>
<dbReference type="Pfam" id="PF18317">
    <property type="entry name" value="SDH_C"/>
    <property type="match status" value="1"/>
</dbReference>
<dbReference type="GO" id="GO:0009423">
    <property type="term" value="P:chorismate biosynthetic process"/>
    <property type="evidence" value="ECO:0007669"/>
    <property type="project" value="UniProtKB-UniPathway"/>
</dbReference>
<sequence>MEVEIRNKENMKIPRTKEFVRNPSLICAPLMANSVDEMVTEMFKACELGADLVEIRLDALKVFNPLEDLKTIIQQCPLPTLFTYRPKWEGGHYEGNENERQDVLRLAMEFGADYVDVEFQVASEFIKSIHGKKPENFKVIVSSHNNENTPCVEDLEDLVARIQQTEADIVKIVTTAVNITDVARVFHITSNSQVPTVGLVMGERGLISWILSSKFGGYMTYANLESGKMKALGQPTINDLLDLYNFRQIGTETKVYGVVGNPISHSRSPLIYNRGFKSIGYDGVYIHLLVDNIASFLGVYSSLDFVGFSCGIPYKEDALKCCDEVDHLANSVGAVNTIRRRESDGKLLGFNTDCYGAIYAIEDGLRTSSDDRSDVLSSSSPLAGKTVVIVGAGGAGRAVAYGAKEKGANVFIANRTYERALELADSVGGKAISLAELDSFHQEDGMILVNTTAMGMQPNIDATPISKDALKHYSLVFDAVYTPKKTRLLREAEESGATIVFGSEMFVRQALEQFEILTGLPAPEELFRQIMSKY</sequence>
<dbReference type="InterPro" id="IPR036291">
    <property type="entry name" value="NAD(P)-bd_dom_sf"/>
</dbReference>
<keyword evidence="3" id="KW-0521">NADP</keyword>
<evidence type="ECO:0000256" key="2">
    <source>
        <dbReference type="ARBA" id="ARBA00022605"/>
    </source>
</evidence>
<dbReference type="GO" id="GO:0003855">
    <property type="term" value="F:3-dehydroquinate dehydratase activity"/>
    <property type="evidence" value="ECO:0007669"/>
    <property type="project" value="InterPro"/>
</dbReference>
<evidence type="ECO:0000256" key="1">
    <source>
        <dbReference type="ARBA" id="ARBA00012962"/>
    </source>
</evidence>
<dbReference type="Proteomes" id="UP000029121">
    <property type="component" value="Unassembled WGS sequence"/>
</dbReference>
<proteinExistence type="inferred from homology"/>
<dbReference type="GO" id="GO:0004764">
    <property type="term" value="F:shikimate 3-dehydrogenase (NADP+) activity"/>
    <property type="evidence" value="ECO:0007669"/>
    <property type="project" value="UniProtKB-EC"/>
</dbReference>
<keyword evidence="2" id="KW-0028">Amino-acid biosynthesis</keyword>
<name>R0HK60_9BRAS</name>
<dbReference type="InterPro" id="IPR046346">
    <property type="entry name" value="Aminoacid_DH-like_N_sf"/>
</dbReference>
<dbReference type="HAMAP" id="MF_00222">
    <property type="entry name" value="Shikimate_DH_AroE"/>
    <property type="match status" value="1"/>
</dbReference>
<organism evidence="9 10">
    <name type="scientific">Capsella rubella</name>
    <dbReference type="NCBI Taxonomy" id="81985"/>
    <lineage>
        <taxon>Eukaryota</taxon>
        <taxon>Viridiplantae</taxon>
        <taxon>Streptophyta</taxon>
        <taxon>Embryophyta</taxon>
        <taxon>Tracheophyta</taxon>
        <taxon>Spermatophyta</taxon>
        <taxon>Magnoliopsida</taxon>
        <taxon>eudicotyledons</taxon>
        <taxon>Gunneridae</taxon>
        <taxon>Pentapetalae</taxon>
        <taxon>rosids</taxon>
        <taxon>malvids</taxon>
        <taxon>Brassicales</taxon>
        <taxon>Brassicaceae</taxon>
        <taxon>Camelineae</taxon>
        <taxon>Capsella</taxon>
    </lineage>
</organism>
<dbReference type="SUPFAM" id="SSF51569">
    <property type="entry name" value="Aldolase"/>
    <property type="match status" value="1"/>
</dbReference>